<dbReference type="RefSeq" id="WP_182977138.1">
    <property type="nucleotide sequence ID" value="NZ_QQAW01000002.1"/>
</dbReference>
<dbReference type="AlphaFoldDB" id="A0A7W4P904"/>
<evidence type="ECO:0000313" key="2">
    <source>
        <dbReference type="Proteomes" id="UP000562982"/>
    </source>
</evidence>
<evidence type="ECO:0000313" key="1">
    <source>
        <dbReference type="EMBL" id="MBB2185502.1"/>
    </source>
</evidence>
<name>A0A7W4P904_GLULI</name>
<comment type="caution">
    <text evidence="1">The sequence shown here is derived from an EMBL/GenBank/DDBJ whole genome shotgun (WGS) entry which is preliminary data.</text>
</comment>
<accession>A0A7W4P904</accession>
<proteinExistence type="predicted"/>
<protein>
    <submittedName>
        <fullName evidence="1">Uncharacterized protein</fullName>
    </submittedName>
</protein>
<sequence length="91" mass="10790">MIMQKWGKQKRDYANILAVWPVYEPASGKWYLHEFYEDNDLPTKWRPRQIAGLAGNPRADVYPTREEAFLARDNLNEQYHRTLALRNVPEA</sequence>
<gene>
    <name evidence="1" type="ORF">HLH32_03720</name>
</gene>
<dbReference type="Proteomes" id="UP000562982">
    <property type="component" value="Unassembled WGS sequence"/>
</dbReference>
<dbReference type="EMBL" id="JABEQI010000002">
    <property type="protein sequence ID" value="MBB2185502.1"/>
    <property type="molecule type" value="Genomic_DNA"/>
</dbReference>
<reference evidence="1 2" key="1">
    <citation type="submission" date="2020-04" db="EMBL/GenBank/DDBJ databases">
        <title>Description of novel Gluconacetobacter.</title>
        <authorList>
            <person name="Sombolestani A."/>
        </authorList>
    </citation>
    <scope>NUCLEOTIDE SEQUENCE [LARGE SCALE GENOMIC DNA]</scope>
    <source>
        <strain evidence="1 2">LMG 1382</strain>
    </source>
</reference>
<organism evidence="1 2">
    <name type="scientific">Gluconacetobacter liquefaciens</name>
    <name type="common">Acetobacter liquefaciens</name>
    <dbReference type="NCBI Taxonomy" id="89584"/>
    <lineage>
        <taxon>Bacteria</taxon>
        <taxon>Pseudomonadati</taxon>
        <taxon>Pseudomonadota</taxon>
        <taxon>Alphaproteobacteria</taxon>
        <taxon>Acetobacterales</taxon>
        <taxon>Acetobacteraceae</taxon>
        <taxon>Gluconacetobacter</taxon>
    </lineage>
</organism>